<dbReference type="EC" id="2.1.1.221" evidence="1"/>
<dbReference type="GO" id="GO:0002939">
    <property type="term" value="P:tRNA N1-guanine methylation"/>
    <property type="evidence" value="ECO:0007669"/>
    <property type="project" value="TreeGrafter"/>
</dbReference>
<comment type="catalytic activity">
    <reaction evidence="10">
        <text>guanosine(9) in tRNA + S-adenosyl-L-methionine = N(1)-methylguanosine(9) in tRNA + S-adenosyl-L-homocysteine + H(+)</text>
        <dbReference type="Rhea" id="RHEA:43156"/>
        <dbReference type="Rhea" id="RHEA-COMP:10367"/>
        <dbReference type="Rhea" id="RHEA-COMP:10368"/>
        <dbReference type="ChEBI" id="CHEBI:15378"/>
        <dbReference type="ChEBI" id="CHEBI:57856"/>
        <dbReference type="ChEBI" id="CHEBI:59789"/>
        <dbReference type="ChEBI" id="CHEBI:73542"/>
        <dbReference type="ChEBI" id="CHEBI:74269"/>
        <dbReference type="EC" id="2.1.1.221"/>
    </reaction>
</comment>
<name>A0A8C8RG59_9SAUR</name>
<dbReference type="AlphaFoldDB" id="A0A8C8RG59"/>
<evidence type="ECO:0000256" key="2">
    <source>
        <dbReference type="ARBA" id="ARBA00022603"/>
    </source>
</evidence>
<evidence type="ECO:0000259" key="11">
    <source>
        <dbReference type="PROSITE" id="PS51675"/>
    </source>
</evidence>
<organism evidence="12 13">
    <name type="scientific">Pelusios castaneus</name>
    <name type="common">West African mud turtle</name>
    <dbReference type="NCBI Taxonomy" id="367368"/>
    <lineage>
        <taxon>Eukaryota</taxon>
        <taxon>Metazoa</taxon>
        <taxon>Chordata</taxon>
        <taxon>Craniata</taxon>
        <taxon>Vertebrata</taxon>
        <taxon>Euteleostomi</taxon>
        <taxon>Archelosauria</taxon>
        <taxon>Testudinata</taxon>
        <taxon>Testudines</taxon>
        <taxon>Pleurodira</taxon>
        <taxon>Pelomedusidae</taxon>
        <taxon>Pelusios</taxon>
    </lineage>
</organism>
<comment type="function">
    <text evidence="9">S-adenosyl-L-methionine-dependent guanine N(1)-methyltransferase that catalyzes the formation of N(1)-methylguanine at position 9 (m1G9) in tRNAs. Probably not able to catalyze formation of N(1)-methyladenine at position 9 (m1A9) in tRNAs.</text>
</comment>
<keyword evidence="13" id="KW-1185">Reference proteome</keyword>
<accession>A0A8C8RG59</accession>
<evidence type="ECO:0000256" key="10">
    <source>
        <dbReference type="ARBA" id="ARBA00048434"/>
    </source>
</evidence>
<feature type="domain" description="SAM-dependent MTase TRM10-type" evidence="11">
    <location>
        <begin position="124"/>
        <end position="321"/>
    </location>
</feature>
<evidence type="ECO:0000256" key="7">
    <source>
        <dbReference type="ARBA" id="ARBA00035712"/>
    </source>
</evidence>
<dbReference type="Gene3D" id="3.40.1280.30">
    <property type="match status" value="1"/>
</dbReference>
<keyword evidence="5" id="KW-0175">Coiled coil</keyword>
<evidence type="ECO:0000313" key="12">
    <source>
        <dbReference type="Ensembl" id="ENSPCEP00000005270.1"/>
    </source>
</evidence>
<evidence type="ECO:0000256" key="3">
    <source>
        <dbReference type="ARBA" id="ARBA00022679"/>
    </source>
</evidence>
<dbReference type="PANTHER" id="PTHR13563">
    <property type="entry name" value="TRNA (GUANINE-9-) METHYLTRANSFERASE"/>
    <property type="match status" value="1"/>
</dbReference>
<dbReference type="FunFam" id="3.40.1280.30:FF:000002">
    <property type="entry name" value="tRNA methyltransferase 10 homolog B"/>
    <property type="match status" value="1"/>
</dbReference>
<proteinExistence type="predicted"/>
<dbReference type="GO" id="GO:0000049">
    <property type="term" value="F:tRNA binding"/>
    <property type="evidence" value="ECO:0007669"/>
    <property type="project" value="TreeGrafter"/>
</dbReference>
<dbReference type="InterPro" id="IPR007356">
    <property type="entry name" value="tRNA_m1G_MeTrfase_euk"/>
</dbReference>
<dbReference type="GO" id="GO:0052905">
    <property type="term" value="F:tRNA (guanosine(9)-N1)-methyltransferase activity"/>
    <property type="evidence" value="ECO:0007669"/>
    <property type="project" value="UniProtKB-EC"/>
</dbReference>
<evidence type="ECO:0000256" key="5">
    <source>
        <dbReference type="ARBA" id="ARBA00023054"/>
    </source>
</evidence>
<dbReference type="GO" id="GO:0005654">
    <property type="term" value="C:nucleoplasm"/>
    <property type="evidence" value="ECO:0007669"/>
    <property type="project" value="TreeGrafter"/>
</dbReference>
<protein>
    <recommendedName>
        <fullName evidence="6">tRNA methyltransferase 10 homolog B</fullName>
        <ecNumber evidence="1">2.1.1.221</ecNumber>
    </recommendedName>
    <alternativeName>
        <fullName evidence="7">RNA (guanine-9-)-methyltransferase domain-containing protein 3</fullName>
    </alternativeName>
    <alternativeName>
        <fullName evidence="8">tRNA (guanine(9)-N(1))-methyltransferase TRMT10B</fullName>
    </alternativeName>
</protein>
<evidence type="ECO:0000256" key="6">
    <source>
        <dbReference type="ARBA" id="ARBA00035688"/>
    </source>
</evidence>
<dbReference type="InterPro" id="IPR038459">
    <property type="entry name" value="MT_TRM10-typ_sf"/>
</dbReference>
<reference evidence="12" key="1">
    <citation type="submission" date="2025-08" db="UniProtKB">
        <authorList>
            <consortium name="Ensembl"/>
        </authorList>
    </citation>
    <scope>IDENTIFICATION</scope>
</reference>
<dbReference type="InterPro" id="IPR028564">
    <property type="entry name" value="MT_TRM10-typ"/>
</dbReference>
<dbReference type="PROSITE" id="PS51675">
    <property type="entry name" value="SAM_MT_TRM10"/>
    <property type="match status" value="1"/>
</dbReference>
<sequence length="327" mass="37015">MKHGEREVEESDPAVGLDGQWECGLTWQDDGGDKESVCESLRLLQIDMGCDSPKDLPGGSGEWYSRNVLRKQRHWEKIVTAKKKKRKQEKERRKAKHAEDKALSVLCAPGAAPQHSKRILKAITKERLLVAKETAPRLCVDLSMSSHMTKKEISRLAAQIRRLYGSNKKAVKPFWICLTGFVTGSLIHEECLRMNDGFSNYLMDTTHKSYLDLFPLETIVYLTPDSENVLEDIEPHRVYILGGLVDESIQKKLTLQKAQEHSLQTARLPIPEYMVRRANVKNYHSETLAINQVFDVLSTYYGTQSWPDALTAGVPPAKGYVLPEPAK</sequence>
<dbReference type="Ensembl" id="ENSPCET00000005458.1">
    <property type="protein sequence ID" value="ENSPCEP00000005270.1"/>
    <property type="gene ID" value="ENSPCEG00000004294.1"/>
</dbReference>
<dbReference type="CDD" id="cd18100">
    <property type="entry name" value="Trm10euk_B"/>
    <property type="match status" value="1"/>
</dbReference>
<dbReference type="PANTHER" id="PTHR13563:SF19">
    <property type="entry name" value="TRNA METHYLTRANSFERASE 10 HOMOLOG B"/>
    <property type="match status" value="1"/>
</dbReference>
<dbReference type="InterPro" id="IPR047911">
    <property type="entry name" value="Trm10_B_MTase_dom"/>
</dbReference>
<keyword evidence="2" id="KW-0489">Methyltransferase</keyword>
<evidence type="ECO:0000256" key="4">
    <source>
        <dbReference type="ARBA" id="ARBA00022691"/>
    </source>
</evidence>
<keyword evidence="4" id="KW-0949">S-adenosyl-L-methionine</keyword>
<evidence type="ECO:0000256" key="1">
    <source>
        <dbReference type="ARBA" id="ARBA00012797"/>
    </source>
</evidence>
<dbReference type="Proteomes" id="UP000694393">
    <property type="component" value="Unplaced"/>
</dbReference>
<reference evidence="12" key="2">
    <citation type="submission" date="2025-09" db="UniProtKB">
        <authorList>
            <consortium name="Ensembl"/>
        </authorList>
    </citation>
    <scope>IDENTIFICATION</scope>
</reference>
<evidence type="ECO:0000313" key="13">
    <source>
        <dbReference type="Proteomes" id="UP000694393"/>
    </source>
</evidence>
<evidence type="ECO:0000256" key="9">
    <source>
        <dbReference type="ARBA" id="ARBA00045240"/>
    </source>
</evidence>
<keyword evidence="3" id="KW-0808">Transferase</keyword>
<evidence type="ECO:0000256" key="8">
    <source>
        <dbReference type="ARBA" id="ARBA00035725"/>
    </source>
</evidence>